<dbReference type="PANTHER" id="PTHR42804">
    <property type="entry name" value="ALDEHYDE DEHYDROGENASE"/>
    <property type="match status" value="1"/>
</dbReference>
<dbReference type="RefSeq" id="WP_200813295.1">
    <property type="nucleotide sequence ID" value="NZ_FWFK01000002.1"/>
</dbReference>
<evidence type="ECO:0000256" key="2">
    <source>
        <dbReference type="ARBA" id="ARBA00023002"/>
    </source>
</evidence>
<dbReference type="InterPro" id="IPR016161">
    <property type="entry name" value="Ald_DH/histidinol_DH"/>
</dbReference>
<organism evidence="6 7">
    <name type="scientific">Roseivivax jejudonensis</name>
    <dbReference type="NCBI Taxonomy" id="1529041"/>
    <lineage>
        <taxon>Bacteria</taxon>
        <taxon>Pseudomonadati</taxon>
        <taxon>Pseudomonadota</taxon>
        <taxon>Alphaproteobacteria</taxon>
        <taxon>Rhodobacterales</taxon>
        <taxon>Roseobacteraceae</taxon>
        <taxon>Roseivivax</taxon>
    </lineage>
</organism>
<sequence>MIPDRIQFYIGGAWTAPVSPARLSVENPATEQAIALIALGMDADIDAAVASARAAFPDWAATRPAERRAVLERVLEVTRARQADLARTITAEMGAPATMAFEEQAAVGVSHLEGFLAAFDEIPWQERLPNGTVIRREPIGVCGLITPWNWPINQIALKVLPAIATGCTCVLKPSELTPLSAMLYMEILDEAGVPAGVVNLVNGSGPVAGAALSRHPDVDMMSFTGSTRGGTAVSRDAAATVKRVTLELGGKSPNLVFADCGADLKARVAASAAECFLNSGQSCDAPTRMLVERSVYDTACEIAARVADETIVGDPTVEGDRMGPLVSAAQWSRVQGYIDGARTEGARLIAGGPGRPEGVNRGHFARPTVFADVTPDHTIWREEVFGPVLAITPFADEAEAVRLANDTDYGLAAYLQTGDPARAARVAAALRAGMVHVNGTPQSPGSPFGGYSMSGTGREGGLFGLEEYLEIKALHMPAGWN</sequence>
<dbReference type="FunFam" id="3.40.605.10:FF:000007">
    <property type="entry name" value="NAD/NADP-dependent betaine aldehyde dehydrogenase"/>
    <property type="match status" value="1"/>
</dbReference>
<name>A0A1X6YUM2_9RHOB</name>
<dbReference type="Gene3D" id="3.40.309.10">
    <property type="entry name" value="Aldehyde Dehydrogenase, Chain A, domain 2"/>
    <property type="match status" value="1"/>
</dbReference>
<dbReference type="Proteomes" id="UP000193570">
    <property type="component" value="Unassembled WGS sequence"/>
</dbReference>
<dbReference type="Pfam" id="PF00171">
    <property type="entry name" value="Aldedh"/>
    <property type="match status" value="1"/>
</dbReference>
<comment type="similarity">
    <text evidence="1 4">Belongs to the aldehyde dehydrogenase family.</text>
</comment>
<feature type="active site" evidence="3">
    <location>
        <position position="247"/>
    </location>
</feature>
<dbReference type="EC" id="1.2.1.83" evidence="6"/>
<dbReference type="Gene3D" id="3.40.605.10">
    <property type="entry name" value="Aldehyde Dehydrogenase, Chain A, domain 1"/>
    <property type="match status" value="1"/>
</dbReference>
<evidence type="ECO:0000259" key="5">
    <source>
        <dbReference type="Pfam" id="PF00171"/>
    </source>
</evidence>
<keyword evidence="2 4" id="KW-0560">Oxidoreductase</keyword>
<feature type="domain" description="Aldehyde dehydrogenase" evidence="5">
    <location>
        <begin position="14"/>
        <end position="473"/>
    </location>
</feature>
<gene>
    <name evidence="6" type="primary">ald_1</name>
    <name evidence="6" type="ORF">ROJ8625_01457</name>
</gene>
<evidence type="ECO:0000256" key="4">
    <source>
        <dbReference type="RuleBase" id="RU003345"/>
    </source>
</evidence>
<dbReference type="EMBL" id="FWFK01000002">
    <property type="protein sequence ID" value="SLN31910.1"/>
    <property type="molecule type" value="Genomic_DNA"/>
</dbReference>
<reference evidence="6 7" key="1">
    <citation type="submission" date="2017-03" db="EMBL/GenBank/DDBJ databases">
        <authorList>
            <person name="Afonso C.L."/>
            <person name="Miller P.J."/>
            <person name="Scott M.A."/>
            <person name="Spackman E."/>
            <person name="Goraichik I."/>
            <person name="Dimitrov K.M."/>
            <person name="Suarez D.L."/>
            <person name="Swayne D.E."/>
        </authorList>
    </citation>
    <scope>NUCLEOTIDE SEQUENCE [LARGE SCALE GENOMIC DNA]</scope>
    <source>
        <strain evidence="6 7">CECT 8625</strain>
    </source>
</reference>
<evidence type="ECO:0000256" key="1">
    <source>
        <dbReference type="ARBA" id="ARBA00009986"/>
    </source>
</evidence>
<protein>
    <submittedName>
        <fullName evidence="6">3-succinoylsemialdehyde-pyridine dehydrogenase</fullName>
        <ecNumber evidence="6">1.2.1.83</ecNumber>
    </submittedName>
</protein>
<dbReference type="PANTHER" id="PTHR42804:SF1">
    <property type="entry name" value="ALDEHYDE DEHYDROGENASE-RELATED"/>
    <property type="match status" value="1"/>
</dbReference>
<dbReference type="PROSITE" id="PS00687">
    <property type="entry name" value="ALDEHYDE_DEHYDR_GLU"/>
    <property type="match status" value="1"/>
</dbReference>
<keyword evidence="7" id="KW-1185">Reference proteome</keyword>
<dbReference type="InterPro" id="IPR016163">
    <property type="entry name" value="Ald_DH_C"/>
</dbReference>
<dbReference type="CDD" id="cd07138">
    <property type="entry name" value="ALDH_CddD_SSP0762"/>
    <property type="match status" value="1"/>
</dbReference>
<evidence type="ECO:0000313" key="6">
    <source>
        <dbReference type="EMBL" id="SLN31910.1"/>
    </source>
</evidence>
<evidence type="ECO:0000256" key="3">
    <source>
        <dbReference type="PROSITE-ProRule" id="PRU10007"/>
    </source>
</evidence>
<dbReference type="InterPro" id="IPR016162">
    <property type="entry name" value="Ald_DH_N"/>
</dbReference>
<dbReference type="AlphaFoldDB" id="A0A1X6YUM2"/>
<dbReference type="InterPro" id="IPR015590">
    <property type="entry name" value="Aldehyde_DH_dom"/>
</dbReference>
<accession>A0A1X6YUM2</accession>
<dbReference type="FunFam" id="3.40.309.10:FF:000012">
    <property type="entry name" value="Betaine aldehyde dehydrogenase"/>
    <property type="match status" value="1"/>
</dbReference>
<dbReference type="InterPro" id="IPR029510">
    <property type="entry name" value="Ald_DH_CS_GLU"/>
</dbReference>
<dbReference type="SUPFAM" id="SSF53720">
    <property type="entry name" value="ALDH-like"/>
    <property type="match status" value="1"/>
</dbReference>
<dbReference type="GO" id="GO:0016620">
    <property type="term" value="F:oxidoreductase activity, acting on the aldehyde or oxo group of donors, NAD or NADP as acceptor"/>
    <property type="evidence" value="ECO:0007669"/>
    <property type="project" value="InterPro"/>
</dbReference>
<evidence type="ECO:0000313" key="7">
    <source>
        <dbReference type="Proteomes" id="UP000193570"/>
    </source>
</evidence>
<proteinExistence type="inferred from homology"/>